<dbReference type="Proteomes" id="UP000546200">
    <property type="component" value="Unassembled WGS sequence"/>
</dbReference>
<feature type="transmembrane region" description="Helical" evidence="6">
    <location>
        <begin position="37"/>
        <end position="60"/>
    </location>
</feature>
<feature type="transmembrane region" description="Helical" evidence="6">
    <location>
        <begin position="366"/>
        <end position="390"/>
    </location>
</feature>
<evidence type="ECO:0000313" key="8">
    <source>
        <dbReference type="Proteomes" id="UP000546200"/>
    </source>
</evidence>
<feature type="transmembrane region" description="Helical" evidence="6">
    <location>
        <begin position="209"/>
        <end position="231"/>
    </location>
</feature>
<dbReference type="AlphaFoldDB" id="A0A7W9BBU8"/>
<evidence type="ECO:0000256" key="2">
    <source>
        <dbReference type="ARBA" id="ARBA00022475"/>
    </source>
</evidence>
<dbReference type="InterPro" id="IPR050833">
    <property type="entry name" value="Poly_Biosynth_Transport"/>
</dbReference>
<feature type="transmembrane region" description="Helical" evidence="6">
    <location>
        <begin position="115"/>
        <end position="140"/>
    </location>
</feature>
<name>A0A7W9BBU8_9SPHN</name>
<dbReference type="EMBL" id="JACIJK010000003">
    <property type="protein sequence ID" value="MBB5714302.1"/>
    <property type="molecule type" value="Genomic_DNA"/>
</dbReference>
<feature type="transmembrane region" description="Helical" evidence="6">
    <location>
        <begin position="424"/>
        <end position="447"/>
    </location>
</feature>
<dbReference type="Pfam" id="PF13440">
    <property type="entry name" value="Polysacc_synt_3"/>
    <property type="match status" value="1"/>
</dbReference>
<feature type="transmembrane region" description="Helical" evidence="6">
    <location>
        <begin position="402"/>
        <end position="418"/>
    </location>
</feature>
<evidence type="ECO:0000256" key="5">
    <source>
        <dbReference type="ARBA" id="ARBA00023136"/>
    </source>
</evidence>
<evidence type="ECO:0000256" key="6">
    <source>
        <dbReference type="SAM" id="Phobius"/>
    </source>
</evidence>
<keyword evidence="4 6" id="KW-1133">Transmembrane helix</keyword>
<dbReference type="PANTHER" id="PTHR30250">
    <property type="entry name" value="PST FAMILY PREDICTED COLANIC ACID TRANSPORTER"/>
    <property type="match status" value="1"/>
</dbReference>
<evidence type="ECO:0000256" key="3">
    <source>
        <dbReference type="ARBA" id="ARBA00022692"/>
    </source>
</evidence>
<gene>
    <name evidence="7" type="ORF">FHS94_001133</name>
</gene>
<proteinExistence type="predicted"/>
<comment type="caution">
    <text evidence="7">The sequence shown here is derived from an EMBL/GenBank/DDBJ whole genome shotgun (WGS) entry which is preliminary data.</text>
</comment>
<reference evidence="7 8" key="1">
    <citation type="submission" date="2020-08" db="EMBL/GenBank/DDBJ databases">
        <title>Genomic Encyclopedia of Type Strains, Phase IV (KMG-IV): sequencing the most valuable type-strain genomes for metagenomic binning, comparative biology and taxonomic classification.</title>
        <authorList>
            <person name="Goeker M."/>
        </authorList>
    </citation>
    <scope>NUCLEOTIDE SEQUENCE [LARGE SCALE GENOMIC DNA]</scope>
    <source>
        <strain evidence="7 8">DSM 100044</strain>
    </source>
</reference>
<feature type="transmembrane region" description="Helical" evidence="6">
    <location>
        <begin position="185"/>
        <end position="203"/>
    </location>
</feature>
<keyword evidence="5 6" id="KW-0472">Membrane</keyword>
<feature type="transmembrane region" description="Helical" evidence="6">
    <location>
        <begin position="66"/>
        <end position="85"/>
    </location>
</feature>
<comment type="subcellular location">
    <subcellularLocation>
        <location evidence="1">Cell membrane</location>
        <topology evidence="1">Multi-pass membrane protein</topology>
    </subcellularLocation>
</comment>
<dbReference type="GO" id="GO:0005886">
    <property type="term" value="C:plasma membrane"/>
    <property type="evidence" value="ECO:0007669"/>
    <property type="project" value="UniProtKB-SubCell"/>
</dbReference>
<keyword evidence="3 6" id="KW-0812">Transmembrane</keyword>
<keyword evidence="2" id="KW-1003">Cell membrane</keyword>
<protein>
    <submittedName>
        <fullName evidence="7">O-antigen/teichoic acid export membrane protein</fullName>
    </submittedName>
</protein>
<evidence type="ECO:0000256" key="1">
    <source>
        <dbReference type="ARBA" id="ARBA00004651"/>
    </source>
</evidence>
<feature type="transmembrane region" description="Helical" evidence="6">
    <location>
        <begin position="328"/>
        <end position="354"/>
    </location>
</feature>
<dbReference type="PANTHER" id="PTHR30250:SF31">
    <property type="entry name" value="INNER MEMBRANE PROTEIN YGHQ"/>
    <property type="match status" value="1"/>
</dbReference>
<keyword evidence="8" id="KW-1185">Reference proteome</keyword>
<evidence type="ECO:0000313" key="7">
    <source>
        <dbReference type="EMBL" id="MBB5714302.1"/>
    </source>
</evidence>
<organism evidence="7 8">
    <name type="scientific">Sphingomonas aerophila</name>
    <dbReference type="NCBI Taxonomy" id="1344948"/>
    <lineage>
        <taxon>Bacteria</taxon>
        <taxon>Pseudomonadati</taxon>
        <taxon>Pseudomonadota</taxon>
        <taxon>Alphaproteobacteria</taxon>
        <taxon>Sphingomonadales</taxon>
        <taxon>Sphingomonadaceae</taxon>
        <taxon>Sphingomonas</taxon>
    </lineage>
</organism>
<evidence type="ECO:0000256" key="4">
    <source>
        <dbReference type="ARBA" id="ARBA00022989"/>
    </source>
</evidence>
<accession>A0A7W9BBU8</accession>
<sequence>MTGEGAGRMMEHVRNTVRRLPTWERVRQAVLHRRSRAVGSLLTGTAATAAISLVSVAVTARALGPASYGILALILTLGQASERLLSFQSWQPLIRYGATLNAEADRADLRSLFKFGLLLDLAGGATAWAAASILSLAAHWVTGLPLRMAGLALIYMTSLLFTVNGVSTAIFRLYGHFHTMARIQIANALVRLALVIIAISYGAGLRGFVILWAITQIQGSLTNFAAACVILRTKARITGLLRAPVRGISDRFPGLWRFTWGANAALTLSSSVQQIDTLIVGWLASPASAGLYHIAKRVSRVIQQVGSQVEAVIYPELSRMAAQGQRKALVRVVLQTEILLAIYGAACVAALLLTGERLLSWTAGPAFAAAAPLLTVQVFAVSLGISGAASRAALLALGKQPAVMRTVMMATAGFYLAAPPLVTVIGAMGANIAHVVFAAIWLTGLSLSLRRTLRHWPAPREGALAVAGQR</sequence>
<feature type="transmembrane region" description="Helical" evidence="6">
    <location>
        <begin position="152"/>
        <end position="173"/>
    </location>
</feature>